<dbReference type="CDD" id="cd00413">
    <property type="entry name" value="Glyco_hydrolase_16"/>
    <property type="match status" value="1"/>
</dbReference>
<dbReference type="GO" id="GO:0004553">
    <property type="term" value="F:hydrolase activity, hydrolyzing O-glycosyl compounds"/>
    <property type="evidence" value="ECO:0007669"/>
    <property type="project" value="InterPro"/>
</dbReference>
<organism evidence="3 4">
    <name type="scientific">Geodermatophilus normandii</name>
    <dbReference type="NCBI Taxonomy" id="1137989"/>
    <lineage>
        <taxon>Bacteria</taxon>
        <taxon>Bacillati</taxon>
        <taxon>Actinomycetota</taxon>
        <taxon>Actinomycetes</taxon>
        <taxon>Geodermatophilales</taxon>
        <taxon>Geodermatophilaceae</taxon>
        <taxon>Geodermatophilus</taxon>
    </lineage>
</organism>
<dbReference type="Pfam" id="PF00722">
    <property type="entry name" value="Glyco_hydro_16"/>
    <property type="match status" value="1"/>
</dbReference>
<dbReference type="PROSITE" id="PS51762">
    <property type="entry name" value="GH16_2"/>
    <property type="match status" value="1"/>
</dbReference>
<evidence type="ECO:0000256" key="1">
    <source>
        <dbReference type="SAM" id="Phobius"/>
    </source>
</evidence>
<dbReference type="Proteomes" id="UP000246661">
    <property type="component" value="Unassembled WGS sequence"/>
</dbReference>
<dbReference type="SUPFAM" id="SSF49899">
    <property type="entry name" value="Concanavalin A-like lectins/glucanases"/>
    <property type="match status" value="1"/>
</dbReference>
<keyword evidence="1" id="KW-1133">Transmembrane helix</keyword>
<accession>A0A317QGB0</accession>
<gene>
    <name evidence="3" type="ORF">JD79_00945</name>
</gene>
<name>A0A317QGB0_9ACTN</name>
<dbReference type="AlphaFoldDB" id="A0A317QGB0"/>
<dbReference type="InterPro" id="IPR013320">
    <property type="entry name" value="ConA-like_dom_sf"/>
</dbReference>
<dbReference type="Gene3D" id="2.60.120.200">
    <property type="match status" value="1"/>
</dbReference>
<dbReference type="RefSeq" id="WP_170149110.1">
    <property type="nucleotide sequence ID" value="NZ_QGTX01000001.1"/>
</dbReference>
<dbReference type="EMBL" id="QGTX01000001">
    <property type="protein sequence ID" value="PWW21804.1"/>
    <property type="molecule type" value="Genomic_DNA"/>
</dbReference>
<keyword evidence="3" id="KW-0378">Hydrolase</keyword>
<proteinExistence type="predicted"/>
<sequence length="270" mass="28950">MSLVSDRVPPSAALDPGTRPRRRAGWLAAVTGVVVLGLVVTLVVANGREEPWRSVLHEDFDSPVEVGAFPSATYEDRWEPYPDGWGDTSGVGTYAPSRTLSVADGSLQIAVGKDGDEYLGAAVVALPTYGQVYGRFAVRWRADPAAGYGLAFLLWPDSNSWPDDGEIDFPEGDLDGTVTATAHHADPSGSKEQFGTDALLSDWHTTVVEWTPTAVTFVLDGEVIGRSTTGIPNEPMHWVMQVGTNGRDTPPATSSGVVQVDWVHIDAYEL</sequence>
<keyword evidence="4" id="KW-1185">Reference proteome</keyword>
<keyword evidence="1" id="KW-0472">Membrane</keyword>
<dbReference type="PANTHER" id="PTHR10963:SF60">
    <property type="entry name" value="GRAM-NEGATIVE BACTERIA-BINDING PROTEIN 1-RELATED"/>
    <property type="match status" value="1"/>
</dbReference>
<evidence type="ECO:0000313" key="3">
    <source>
        <dbReference type="EMBL" id="PWW21804.1"/>
    </source>
</evidence>
<feature type="domain" description="GH16" evidence="2">
    <location>
        <begin position="74"/>
        <end position="270"/>
    </location>
</feature>
<evidence type="ECO:0000259" key="2">
    <source>
        <dbReference type="PROSITE" id="PS51762"/>
    </source>
</evidence>
<dbReference type="InterPro" id="IPR000757">
    <property type="entry name" value="Beta-glucanase-like"/>
</dbReference>
<reference evidence="4" key="1">
    <citation type="submission" date="2018-05" db="EMBL/GenBank/DDBJ databases">
        <authorList>
            <person name="Klenk H.-P."/>
            <person name="Huntemann M."/>
            <person name="Clum A."/>
            <person name="Pillay M."/>
            <person name="Palaniappan K."/>
            <person name="Varghese N."/>
            <person name="Mikhailova N."/>
            <person name="Stamatis D."/>
            <person name="Reddy T."/>
            <person name="Daum C."/>
            <person name="Shapiro N."/>
            <person name="Ivanova N."/>
            <person name="Kyrpides N."/>
            <person name="Woyke T."/>
        </authorList>
    </citation>
    <scope>NUCLEOTIDE SEQUENCE [LARGE SCALE GENOMIC DNA]</scope>
    <source>
        <strain evidence="4">DSM 45417</strain>
    </source>
</reference>
<evidence type="ECO:0000313" key="4">
    <source>
        <dbReference type="Proteomes" id="UP000246661"/>
    </source>
</evidence>
<protein>
    <submittedName>
        <fullName evidence="3">Glycosyl hydrolase family 16</fullName>
    </submittedName>
</protein>
<comment type="caution">
    <text evidence="3">The sequence shown here is derived from an EMBL/GenBank/DDBJ whole genome shotgun (WGS) entry which is preliminary data.</text>
</comment>
<dbReference type="GO" id="GO:0005975">
    <property type="term" value="P:carbohydrate metabolic process"/>
    <property type="evidence" value="ECO:0007669"/>
    <property type="project" value="InterPro"/>
</dbReference>
<feature type="transmembrane region" description="Helical" evidence="1">
    <location>
        <begin position="24"/>
        <end position="45"/>
    </location>
</feature>
<dbReference type="PANTHER" id="PTHR10963">
    <property type="entry name" value="GLYCOSYL HYDROLASE-RELATED"/>
    <property type="match status" value="1"/>
</dbReference>
<dbReference type="InterPro" id="IPR050546">
    <property type="entry name" value="Glycosyl_Hydrlase_16"/>
</dbReference>
<keyword evidence="1" id="KW-0812">Transmembrane</keyword>